<reference evidence="3" key="1">
    <citation type="journal article" date="2011" name="Nat. Biotechnol.">
        <title>The genomic sequence of the Chinese hamster ovary (CHO)-K1 cell line.</title>
        <authorList>
            <person name="Xu X."/>
            <person name="Nagarajan H."/>
            <person name="Lewis N.E."/>
            <person name="Pan S."/>
            <person name="Cai Z."/>
            <person name="Liu X."/>
            <person name="Chen W."/>
            <person name="Xie M."/>
            <person name="Wang W."/>
            <person name="Hammond S."/>
            <person name="Andersen M.R."/>
            <person name="Neff N."/>
            <person name="Passarelli B."/>
            <person name="Koh W."/>
            <person name="Fan H.C."/>
            <person name="Wang J."/>
            <person name="Gui Y."/>
            <person name="Lee K.H."/>
            <person name="Betenbaugh M.J."/>
            <person name="Quake S.R."/>
            <person name="Famili I."/>
            <person name="Palsson B.O."/>
            <person name="Wang J."/>
        </authorList>
    </citation>
    <scope>NUCLEOTIDE SEQUENCE [LARGE SCALE GENOMIC DNA]</scope>
    <source>
        <strain evidence="3">CHO K1 cell line</strain>
    </source>
</reference>
<dbReference type="Proteomes" id="UP000001075">
    <property type="component" value="Unassembled WGS sequence"/>
</dbReference>
<evidence type="ECO:0000256" key="1">
    <source>
        <dbReference type="SAM" id="Phobius"/>
    </source>
</evidence>
<dbReference type="AlphaFoldDB" id="G3IQA8"/>
<organism evidence="2 3">
    <name type="scientific">Cricetulus griseus</name>
    <name type="common">Chinese hamster</name>
    <name type="synonym">Cricetulus barabensis griseus</name>
    <dbReference type="NCBI Taxonomy" id="10029"/>
    <lineage>
        <taxon>Eukaryota</taxon>
        <taxon>Metazoa</taxon>
        <taxon>Chordata</taxon>
        <taxon>Craniata</taxon>
        <taxon>Vertebrata</taxon>
        <taxon>Euteleostomi</taxon>
        <taxon>Mammalia</taxon>
        <taxon>Eutheria</taxon>
        <taxon>Euarchontoglires</taxon>
        <taxon>Glires</taxon>
        <taxon>Rodentia</taxon>
        <taxon>Myomorpha</taxon>
        <taxon>Muroidea</taxon>
        <taxon>Cricetidae</taxon>
        <taxon>Cricetinae</taxon>
        <taxon>Cricetulus</taxon>
    </lineage>
</organism>
<feature type="transmembrane region" description="Helical" evidence="1">
    <location>
        <begin position="46"/>
        <end position="65"/>
    </location>
</feature>
<keyword evidence="1" id="KW-0472">Membrane</keyword>
<sequence>MVEHNTNASCFGLLTTGLEEEYFLPSHPPDLNSGTHWHEKTDPQSTVFSVISFAWLFFFYLLNFFSFS</sequence>
<gene>
    <name evidence="2" type="ORF">I79_026214</name>
</gene>
<accession>G3IQA8</accession>
<keyword evidence="1" id="KW-1133">Transmembrane helix</keyword>
<proteinExistence type="predicted"/>
<evidence type="ECO:0000313" key="2">
    <source>
        <dbReference type="EMBL" id="EGV91172.1"/>
    </source>
</evidence>
<evidence type="ECO:0000313" key="3">
    <source>
        <dbReference type="Proteomes" id="UP000001075"/>
    </source>
</evidence>
<name>G3IQA8_CRIGR</name>
<protein>
    <submittedName>
        <fullName evidence="2">Uncharacterized protein</fullName>
    </submittedName>
</protein>
<dbReference type="InParanoid" id="G3IQA8"/>
<keyword evidence="1" id="KW-0812">Transmembrane</keyword>
<dbReference type="EMBL" id="JH049297">
    <property type="protein sequence ID" value="EGV91172.1"/>
    <property type="molecule type" value="Genomic_DNA"/>
</dbReference>